<feature type="compositionally biased region" description="Polar residues" evidence="4">
    <location>
        <begin position="335"/>
        <end position="349"/>
    </location>
</feature>
<evidence type="ECO:0000256" key="3">
    <source>
        <dbReference type="ARBA" id="ARBA00023163"/>
    </source>
</evidence>
<dbReference type="EMBL" id="JAYGGQ010000017">
    <property type="protein sequence ID" value="MEA5456758.1"/>
    <property type="molecule type" value="Genomic_DNA"/>
</dbReference>
<dbReference type="RefSeq" id="WP_323280659.1">
    <property type="nucleotide sequence ID" value="NZ_JAYGGQ010000017.1"/>
</dbReference>
<dbReference type="Pfam" id="PF13377">
    <property type="entry name" value="Peripla_BP_3"/>
    <property type="match status" value="1"/>
</dbReference>
<dbReference type="SUPFAM" id="SSF47413">
    <property type="entry name" value="lambda repressor-like DNA-binding domains"/>
    <property type="match status" value="1"/>
</dbReference>
<proteinExistence type="predicted"/>
<evidence type="ECO:0000259" key="5">
    <source>
        <dbReference type="PROSITE" id="PS50932"/>
    </source>
</evidence>
<dbReference type="Pfam" id="PF00356">
    <property type="entry name" value="LacI"/>
    <property type="match status" value="1"/>
</dbReference>
<dbReference type="CDD" id="cd01392">
    <property type="entry name" value="HTH_LacI"/>
    <property type="match status" value="1"/>
</dbReference>
<dbReference type="SMART" id="SM00354">
    <property type="entry name" value="HTH_LACI"/>
    <property type="match status" value="1"/>
</dbReference>
<name>A0ABU5TB00_9MICC</name>
<dbReference type="InterPro" id="IPR000843">
    <property type="entry name" value="HTH_LacI"/>
</dbReference>
<dbReference type="GO" id="GO:0003677">
    <property type="term" value="F:DNA binding"/>
    <property type="evidence" value="ECO:0007669"/>
    <property type="project" value="UniProtKB-KW"/>
</dbReference>
<dbReference type="Proteomes" id="UP001304769">
    <property type="component" value="Unassembled WGS sequence"/>
</dbReference>
<evidence type="ECO:0000313" key="6">
    <source>
        <dbReference type="EMBL" id="MEA5456758.1"/>
    </source>
</evidence>
<keyword evidence="3" id="KW-0804">Transcription</keyword>
<keyword evidence="2 6" id="KW-0238">DNA-binding</keyword>
<comment type="caution">
    <text evidence="6">The sequence shown here is derived from an EMBL/GenBank/DDBJ whole genome shotgun (WGS) entry which is preliminary data.</text>
</comment>
<dbReference type="InterPro" id="IPR010982">
    <property type="entry name" value="Lambda_DNA-bd_dom_sf"/>
</dbReference>
<organism evidence="6 7">
    <name type="scientific">Sinomonas terricola</name>
    <dbReference type="NCBI Taxonomy" id="3110330"/>
    <lineage>
        <taxon>Bacteria</taxon>
        <taxon>Bacillati</taxon>
        <taxon>Actinomycetota</taxon>
        <taxon>Actinomycetes</taxon>
        <taxon>Micrococcales</taxon>
        <taxon>Micrococcaceae</taxon>
        <taxon>Sinomonas</taxon>
    </lineage>
</organism>
<dbReference type="PANTHER" id="PTHR30146">
    <property type="entry name" value="LACI-RELATED TRANSCRIPTIONAL REPRESSOR"/>
    <property type="match status" value="1"/>
</dbReference>
<gene>
    <name evidence="6" type="ORF">SPF06_18700</name>
</gene>
<dbReference type="InterPro" id="IPR028082">
    <property type="entry name" value="Peripla_BP_I"/>
</dbReference>
<protein>
    <submittedName>
        <fullName evidence="6">LacI family DNA-binding transcriptional regulator</fullName>
    </submittedName>
</protein>
<evidence type="ECO:0000256" key="4">
    <source>
        <dbReference type="SAM" id="MobiDB-lite"/>
    </source>
</evidence>
<evidence type="ECO:0000256" key="1">
    <source>
        <dbReference type="ARBA" id="ARBA00023015"/>
    </source>
</evidence>
<dbReference type="Gene3D" id="3.40.50.2300">
    <property type="match status" value="2"/>
</dbReference>
<dbReference type="PROSITE" id="PS50932">
    <property type="entry name" value="HTH_LACI_2"/>
    <property type="match status" value="1"/>
</dbReference>
<keyword evidence="1" id="KW-0805">Transcription regulation</keyword>
<sequence length="349" mass="36792">MCAHPTSASARTRPTIYDVASRAGVSKSLVSLVLRDEPHVSDARRQAVLEAIEELGYRPSRAASALASQQTRSVGVLIDDFRNPWFVELLAGLRSVLDPAGYTVSVADLQLEAASGRNPVDGFLAQHVDTLVLAAEPRAELLRNIPVPVVVAGVRELGPAVLPRADVVAGDDERGGELATRHLLDLGHRRIGHVTGRGGPAAHRRKGYERAMTAAGLRPLVVGAGKGTSEQDGRSGALELLDRVPPVTAIVAANDVMAVGALAALRERGLKAPADVAVVGYDNSPLAAYGYLALTSVDPHSREIGAEAARTLLARLENPDAPRRYALIEPALATRPSTGPSRNGQIHEP</sequence>
<feature type="domain" description="HTH lacI-type" evidence="5">
    <location>
        <begin position="14"/>
        <end position="68"/>
    </location>
</feature>
<dbReference type="Gene3D" id="1.10.260.40">
    <property type="entry name" value="lambda repressor-like DNA-binding domains"/>
    <property type="match status" value="1"/>
</dbReference>
<reference evidence="6 7" key="1">
    <citation type="submission" date="2023-12" db="EMBL/GenBank/DDBJ databases">
        <title>Sinomonas terricola sp. nov, isolated from litchi orchard soil in Guangdong, PR China.</title>
        <authorList>
            <person name="Jiaxin W."/>
            <person name="Yang Z."/>
            <person name="Honghui Z."/>
        </authorList>
    </citation>
    <scope>NUCLEOTIDE SEQUENCE [LARGE SCALE GENOMIC DNA]</scope>
    <source>
        <strain evidence="6 7">JGH33</strain>
    </source>
</reference>
<keyword evidence="7" id="KW-1185">Reference proteome</keyword>
<dbReference type="PANTHER" id="PTHR30146:SF109">
    <property type="entry name" value="HTH-TYPE TRANSCRIPTIONAL REGULATOR GALS"/>
    <property type="match status" value="1"/>
</dbReference>
<dbReference type="InterPro" id="IPR046335">
    <property type="entry name" value="LacI/GalR-like_sensor"/>
</dbReference>
<accession>A0ABU5TB00</accession>
<dbReference type="SUPFAM" id="SSF53822">
    <property type="entry name" value="Periplasmic binding protein-like I"/>
    <property type="match status" value="1"/>
</dbReference>
<dbReference type="CDD" id="cd06267">
    <property type="entry name" value="PBP1_LacI_sugar_binding-like"/>
    <property type="match status" value="1"/>
</dbReference>
<feature type="region of interest" description="Disordered" evidence="4">
    <location>
        <begin position="330"/>
        <end position="349"/>
    </location>
</feature>
<evidence type="ECO:0000256" key="2">
    <source>
        <dbReference type="ARBA" id="ARBA00023125"/>
    </source>
</evidence>
<evidence type="ECO:0000313" key="7">
    <source>
        <dbReference type="Proteomes" id="UP001304769"/>
    </source>
</evidence>